<protein>
    <recommendedName>
        <fullName evidence="5">Flavin reductase</fullName>
    </recommendedName>
</protein>
<organism evidence="2 3">
    <name type="scientific">Salinispora arenicola</name>
    <dbReference type="NCBI Taxonomy" id="168697"/>
    <lineage>
        <taxon>Bacteria</taxon>
        <taxon>Bacillati</taxon>
        <taxon>Actinomycetota</taxon>
        <taxon>Actinomycetes</taxon>
        <taxon>Micromonosporales</taxon>
        <taxon>Micromonosporaceae</taxon>
        <taxon>Salinispora</taxon>
    </lineage>
</organism>
<keyword evidence="4" id="KW-1185">Reference proteome</keyword>
<comment type="caution">
    <text evidence="2">The sequence shown here is derived from an EMBL/GenBank/DDBJ whole genome shotgun (WGS) entry which is preliminary data.</text>
</comment>
<name>A0A542XMR9_SALAC</name>
<gene>
    <name evidence="2" type="ORF">FB564_2293</name>
    <name evidence="1" type="ORF">Sar04_05830</name>
</gene>
<dbReference type="AlphaFoldDB" id="A0A542XMR9"/>
<dbReference type="EMBL" id="VFOL01000001">
    <property type="protein sequence ID" value="TQL37147.1"/>
    <property type="molecule type" value="Genomic_DNA"/>
</dbReference>
<evidence type="ECO:0000313" key="3">
    <source>
        <dbReference type="Proteomes" id="UP000315983"/>
    </source>
</evidence>
<sequence>MTVHGPVTRAWTCGGCGLPWPCPTRRRQLRAEYAAAPVSLALYLGTQLVRAAEDMPRTPAGILHQRFLGWTRDTYQTKAAGLRQRPQ</sequence>
<evidence type="ECO:0000313" key="1">
    <source>
        <dbReference type="EMBL" id="GIM82171.1"/>
    </source>
</evidence>
<dbReference type="Proteomes" id="UP000677457">
    <property type="component" value="Unassembled WGS sequence"/>
</dbReference>
<dbReference type="GeneID" id="93771540"/>
<reference evidence="1 4" key="2">
    <citation type="submission" date="2021-03" db="EMBL/GenBank/DDBJ databases">
        <title>Whole genome shotgun sequence of Salinispora arenicola NBRC 105043.</title>
        <authorList>
            <person name="Komaki H."/>
            <person name="Tamura T."/>
        </authorList>
    </citation>
    <scope>NUCLEOTIDE SEQUENCE [LARGE SCALE GENOMIC DNA]</scope>
    <source>
        <strain evidence="1 4">NBRC 105043</strain>
    </source>
</reference>
<dbReference type="EMBL" id="BOQM01000004">
    <property type="protein sequence ID" value="GIM82171.1"/>
    <property type="molecule type" value="Genomic_DNA"/>
</dbReference>
<evidence type="ECO:0008006" key="5">
    <source>
        <dbReference type="Google" id="ProtNLM"/>
    </source>
</evidence>
<reference evidence="2 3" key="1">
    <citation type="submission" date="2019-06" db="EMBL/GenBank/DDBJ databases">
        <title>Sequencing the genomes of 1000 actinobacteria strains.</title>
        <authorList>
            <person name="Klenk H.-P."/>
        </authorList>
    </citation>
    <scope>NUCLEOTIDE SEQUENCE [LARGE SCALE GENOMIC DNA]</scope>
    <source>
        <strain evidence="2 3">DSM 44819</strain>
    </source>
</reference>
<dbReference type="Proteomes" id="UP000315983">
    <property type="component" value="Unassembled WGS sequence"/>
</dbReference>
<dbReference type="RefSeq" id="WP_018801005.1">
    <property type="nucleotide sequence ID" value="NZ_BOQM01000004.1"/>
</dbReference>
<accession>A0A542XMR9</accession>
<evidence type="ECO:0000313" key="4">
    <source>
        <dbReference type="Proteomes" id="UP000677457"/>
    </source>
</evidence>
<evidence type="ECO:0000313" key="2">
    <source>
        <dbReference type="EMBL" id="TQL37147.1"/>
    </source>
</evidence>
<proteinExistence type="predicted"/>